<dbReference type="GO" id="GO:0004842">
    <property type="term" value="F:ubiquitin-protein transferase activity"/>
    <property type="evidence" value="ECO:0007669"/>
    <property type="project" value="TreeGrafter"/>
</dbReference>
<dbReference type="Gene3D" id="1.25.40.20">
    <property type="entry name" value="Ankyrin repeat-containing domain"/>
    <property type="match status" value="1"/>
</dbReference>
<dbReference type="InterPro" id="IPR002110">
    <property type="entry name" value="Ankyrin_rpt"/>
</dbReference>
<keyword evidence="1" id="KW-0677">Repeat</keyword>
<feature type="transmembrane region" description="Helical" evidence="5">
    <location>
        <begin position="792"/>
        <end position="813"/>
    </location>
</feature>
<feature type="region of interest" description="Disordered" evidence="4">
    <location>
        <begin position="1"/>
        <end position="52"/>
    </location>
</feature>
<feature type="repeat" description="ANK" evidence="3">
    <location>
        <begin position="137"/>
        <end position="169"/>
    </location>
</feature>
<dbReference type="GO" id="GO:0046873">
    <property type="term" value="F:metal ion transmembrane transporter activity"/>
    <property type="evidence" value="ECO:0007669"/>
    <property type="project" value="InterPro"/>
</dbReference>
<dbReference type="InterPro" id="IPR036770">
    <property type="entry name" value="Ankyrin_rpt-contain_sf"/>
</dbReference>
<keyword evidence="5" id="KW-0472">Membrane</keyword>
<evidence type="ECO:0000256" key="5">
    <source>
        <dbReference type="SAM" id="Phobius"/>
    </source>
</evidence>
<dbReference type="PANTHER" id="PTHR24171:SF8">
    <property type="entry name" value="BRCA1-ASSOCIATED RING DOMAIN PROTEIN 1"/>
    <property type="match status" value="1"/>
</dbReference>
<name>A0A439CRF0_9PEZI</name>
<feature type="transmembrane region" description="Helical" evidence="5">
    <location>
        <begin position="723"/>
        <end position="742"/>
    </location>
</feature>
<comment type="caution">
    <text evidence="6">The sequence shown here is derived from an EMBL/GenBank/DDBJ whole genome shotgun (WGS) entry which is preliminary data.</text>
</comment>
<dbReference type="SUPFAM" id="SSF48403">
    <property type="entry name" value="Ankyrin repeat"/>
    <property type="match status" value="1"/>
</dbReference>
<keyword evidence="5" id="KW-1133">Transmembrane helix</keyword>
<reference evidence="6 7" key="1">
    <citation type="submission" date="2018-12" db="EMBL/GenBank/DDBJ databases">
        <title>Draft genome sequence of Xylaria grammica IHI A82.</title>
        <authorList>
            <person name="Buettner E."/>
            <person name="Kellner H."/>
        </authorList>
    </citation>
    <scope>NUCLEOTIDE SEQUENCE [LARGE SCALE GENOMIC DNA]</scope>
    <source>
        <strain evidence="6 7">IHI A82</strain>
    </source>
</reference>
<dbReference type="GO" id="GO:0085020">
    <property type="term" value="P:protein K6-linked ubiquitination"/>
    <property type="evidence" value="ECO:0007669"/>
    <property type="project" value="TreeGrafter"/>
</dbReference>
<feature type="repeat" description="ANK" evidence="3">
    <location>
        <begin position="206"/>
        <end position="238"/>
    </location>
</feature>
<dbReference type="InterPro" id="IPR002523">
    <property type="entry name" value="MgTranspt_CorA/ZnTranspt_ZntB"/>
</dbReference>
<protein>
    <submittedName>
        <fullName evidence="6">Uncharacterized protein</fullName>
    </submittedName>
</protein>
<dbReference type="GO" id="GO:0016020">
    <property type="term" value="C:membrane"/>
    <property type="evidence" value="ECO:0007669"/>
    <property type="project" value="InterPro"/>
</dbReference>
<keyword evidence="7" id="KW-1185">Reference proteome</keyword>
<dbReference type="AlphaFoldDB" id="A0A439CRF0"/>
<feature type="compositionally biased region" description="Polar residues" evidence="4">
    <location>
        <begin position="82"/>
        <end position="93"/>
    </location>
</feature>
<feature type="transmembrane region" description="Helical" evidence="5">
    <location>
        <begin position="762"/>
        <end position="780"/>
    </location>
</feature>
<dbReference type="EMBL" id="RYZI01000522">
    <property type="protein sequence ID" value="RWA04756.1"/>
    <property type="molecule type" value="Genomic_DNA"/>
</dbReference>
<evidence type="ECO:0000256" key="4">
    <source>
        <dbReference type="SAM" id="MobiDB-lite"/>
    </source>
</evidence>
<feature type="transmembrane region" description="Helical" evidence="5">
    <location>
        <begin position="683"/>
        <end position="703"/>
    </location>
</feature>
<evidence type="ECO:0000256" key="2">
    <source>
        <dbReference type="ARBA" id="ARBA00023043"/>
    </source>
</evidence>
<dbReference type="Proteomes" id="UP000286045">
    <property type="component" value="Unassembled WGS sequence"/>
</dbReference>
<dbReference type="Pfam" id="PF01544">
    <property type="entry name" value="CorA"/>
    <property type="match status" value="1"/>
</dbReference>
<organism evidence="6 7">
    <name type="scientific">Xylaria grammica</name>
    <dbReference type="NCBI Taxonomy" id="363999"/>
    <lineage>
        <taxon>Eukaryota</taxon>
        <taxon>Fungi</taxon>
        <taxon>Dikarya</taxon>
        <taxon>Ascomycota</taxon>
        <taxon>Pezizomycotina</taxon>
        <taxon>Sordariomycetes</taxon>
        <taxon>Xylariomycetidae</taxon>
        <taxon>Xylariales</taxon>
        <taxon>Xylariaceae</taxon>
        <taxon>Xylaria</taxon>
    </lineage>
</organism>
<dbReference type="Gene3D" id="1.20.58.340">
    <property type="entry name" value="Magnesium transport protein CorA, transmembrane region"/>
    <property type="match status" value="1"/>
</dbReference>
<feature type="compositionally biased region" description="Polar residues" evidence="4">
    <location>
        <begin position="7"/>
        <end position="25"/>
    </location>
</feature>
<accession>A0A439CRF0</accession>
<dbReference type="Pfam" id="PF00023">
    <property type="entry name" value="Ank"/>
    <property type="match status" value="1"/>
</dbReference>
<dbReference type="PROSITE" id="PS50088">
    <property type="entry name" value="ANK_REPEAT"/>
    <property type="match status" value="3"/>
</dbReference>
<dbReference type="PANTHER" id="PTHR24171">
    <property type="entry name" value="ANKYRIN REPEAT DOMAIN-CONTAINING PROTEIN 39-RELATED"/>
    <property type="match status" value="1"/>
</dbReference>
<dbReference type="SMART" id="SM00248">
    <property type="entry name" value="ANK"/>
    <property type="match status" value="4"/>
</dbReference>
<keyword evidence="5" id="KW-0812">Transmembrane</keyword>
<proteinExistence type="predicted"/>
<gene>
    <name evidence="6" type="ORF">EKO27_g10348</name>
</gene>
<dbReference type="STRING" id="363999.A0A439CRF0"/>
<dbReference type="PRINTS" id="PR01415">
    <property type="entry name" value="ANKYRIN"/>
</dbReference>
<sequence length="819" mass="91555">MDGNPNDVAQNHVNHGSLHENSSPSDELCTEILAAPQDEGSTPAQRISDGMQMNRPKETFAGSLSIVTYTQRDQPQEGAHSRTGSQELRTQPNIPEPASAIHSHEYDEFYKAIEQSNLHLIYQFLENDIDLEQANSTGSRPLHLAAGLGRLEVVELFLQAGADVESFDETSEVRSTVLQQAVYRNDMQIAGILLRHGADVNLVDSSGETVLLTAIKNHFPEMVELLLRYSANKEVTDQSGATAFALAQQSETMAFLLQQPQLLQGPIPAHLREPRERSSLIKRVRQVRGDNDKMIALQGFEATVVDFSIGEDSENRIERSISVYELLYGSQEVIETPQTSQLKGRQRAFRWYHLPANNIEWVEDLIRHRVLKSKTLSKDFKSAAGLTTNQDRCHLSTKGPPTHMQPTSFSFNISPSGEEVEYSQVAAFVPYLHFERQSNIVELSSTIADVVDRTTKSAEKATTGSRNVTKPPSMDAKTLHKHLIRGPQIRSPYELASLITNHCANVFAEHDIPGEYQLLDIFERSNSKASDRVTHLLKSFQTPAVAGFDDVETQLSIQEETELFVELEDIQDELVILRAVLKDQESVTEELGKILDPLGLDRNQQPKIHDGDLLSVRGNRALTSHLEMIDSMERMAKKTAEKLRSLLDFKQKQANIALALTSINYTEQRAVQDEESTRQSRTLTLFTVVTIVFLPLSFLAAFFAIEIDVFPVDSNGKLNLDYVLKYLLGISAGFSVPFILIAFNLDRFTSWIASIRRHLPSVYWLMVVLGFLAILLPVVWTSPLGFTAKVGATVFVVLFSFFGIISVGIWRLGKVSTPK</sequence>
<evidence type="ECO:0000313" key="6">
    <source>
        <dbReference type="EMBL" id="RWA04756.1"/>
    </source>
</evidence>
<feature type="repeat" description="ANK" evidence="3">
    <location>
        <begin position="173"/>
        <end position="205"/>
    </location>
</feature>
<evidence type="ECO:0000256" key="3">
    <source>
        <dbReference type="PROSITE-ProRule" id="PRU00023"/>
    </source>
</evidence>
<dbReference type="PROSITE" id="PS50297">
    <property type="entry name" value="ANK_REP_REGION"/>
    <property type="match status" value="2"/>
</dbReference>
<feature type="region of interest" description="Disordered" evidence="4">
    <location>
        <begin position="71"/>
        <end position="93"/>
    </location>
</feature>
<evidence type="ECO:0000313" key="7">
    <source>
        <dbReference type="Proteomes" id="UP000286045"/>
    </source>
</evidence>
<dbReference type="Pfam" id="PF12796">
    <property type="entry name" value="Ank_2"/>
    <property type="match status" value="1"/>
</dbReference>
<keyword evidence="2 3" id="KW-0040">ANK repeat</keyword>
<evidence type="ECO:0000256" key="1">
    <source>
        <dbReference type="ARBA" id="ARBA00022737"/>
    </source>
</evidence>